<sequence>MPASECLRYMLRFSYQIHRAALDSDGMGMHGTTIVAVRRDGVTAIAGDGQVTLGQTIMKTGAVKVRRLEQGGGILVGFAGAVADALTLLEKFEGALSGAKGNLQRAAIETAKLWRTDRVLRNLEAMLVLADRDTLLLLSGSGEVLSPDEPVIAVGSGGPYALTAAKALLRHSSLSAPEIAEQAIRLAGEIDLYTSGQPTQVLSVGGAS</sequence>
<dbReference type="GO" id="GO:0005839">
    <property type="term" value="C:proteasome core complex"/>
    <property type="evidence" value="ECO:0007669"/>
    <property type="project" value="InterPro"/>
</dbReference>
<proteinExistence type="inferred from homology"/>
<dbReference type="GO" id="GO:0046872">
    <property type="term" value="F:metal ion binding"/>
    <property type="evidence" value="ECO:0007669"/>
    <property type="project" value="UniProtKB-KW"/>
</dbReference>
<dbReference type="InterPro" id="IPR029055">
    <property type="entry name" value="Ntn_hydrolases_N"/>
</dbReference>
<dbReference type="Pfam" id="PF00227">
    <property type="entry name" value="Proteasome"/>
    <property type="match status" value="1"/>
</dbReference>
<keyword evidence="7" id="KW-0915">Sodium</keyword>
<dbReference type="InterPro" id="IPR023333">
    <property type="entry name" value="Proteasome_suB-type"/>
</dbReference>
<dbReference type="Proteomes" id="UP000321197">
    <property type="component" value="Unassembled WGS sequence"/>
</dbReference>
<dbReference type="GO" id="GO:0009376">
    <property type="term" value="C:HslUV protease complex"/>
    <property type="evidence" value="ECO:0007669"/>
    <property type="project" value="InterPro"/>
</dbReference>
<keyword evidence="4 8" id="KW-0645">Protease</keyword>
<comment type="subcellular location">
    <subcellularLocation>
        <location evidence="1">Cytoplasm</location>
    </subcellularLocation>
</comment>
<keyword evidence="5" id="KW-0479">Metal-binding</keyword>
<dbReference type="PROSITE" id="PS51476">
    <property type="entry name" value="PROTEASOME_BETA_2"/>
    <property type="match status" value="1"/>
</dbReference>
<dbReference type="PANTHER" id="PTHR32194">
    <property type="entry name" value="METALLOPROTEASE TLDD"/>
    <property type="match status" value="1"/>
</dbReference>
<dbReference type="InterPro" id="IPR022281">
    <property type="entry name" value="ATP-dep_Prtase_HsIV_su"/>
</dbReference>
<evidence type="ECO:0000256" key="2">
    <source>
        <dbReference type="ARBA" id="ARBA00006053"/>
    </source>
</evidence>
<evidence type="ECO:0000256" key="3">
    <source>
        <dbReference type="ARBA" id="ARBA00022490"/>
    </source>
</evidence>
<evidence type="ECO:0000256" key="5">
    <source>
        <dbReference type="ARBA" id="ARBA00022723"/>
    </source>
</evidence>
<evidence type="ECO:0000256" key="1">
    <source>
        <dbReference type="ARBA" id="ARBA00004496"/>
    </source>
</evidence>
<evidence type="ECO:0000313" key="9">
    <source>
        <dbReference type="Proteomes" id="UP000321197"/>
    </source>
</evidence>
<evidence type="ECO:0000313" key="8">
    <source>
        <dbReference type="EMBL" id="GEM82178.1"/>
    </source>
</evidence>
<keyword evidence="6" id="KW-0378">Hydrolase</keyword>
<evidence type="ECO:0000256" key="4">
    <source>
        <dbReference type="ARBA" id="ARBA00022670"/>
    </source>
</evidence>
<dbReference type="SUPFAM" id="SSF56235">
    <property type="entry name" value="N-terminal nucleophile aminohydrolases (Ntn hydrolases)"/>
    <property type="match status" value="1"/>
</dbReference>
<protein>
    <submittedName>
        <fullName evidence="8">ATP-dependent protease subunit HslV</fullName>
    </submittedName>
</protein>
<dbReference type="Gene3D" id="3.60.20.10">
    <property type="entry name" value="Glutamine Phosphoribosylpyrophosphate, subunit 1, domain 1"/>
    <property type="match status" value="1"/>
</dbReference>
<comment type="caution">
    <text evidence="8">The sequence shown here is derived from an EMBL/GenBank/DDBJ whole genome shotgun (WGS) entry which is preliminary data.</text>
</comment>
<reference evidence="8 9" key="1">
    <citation type="submission" date="2019-07" db="EMBL/GenBank/DDBJ databases">
        <title>Whole genome shotgun sequence of Meiothermus hypogaeus NBRC 106114.</title>
        <authorList>
            <person name="Hosoyama A."/>
            <person name="Uohara A."/>
            <person name="Ohji S."/>
            <person name="Ichikawa N."/>
        </authorList>
    </citation>
    <scope>NUCLEOTIDE SEQUENCE [LARGE SCALE GENOMIC DNA]</scope>
    <source>
        <strain evidence="8 9">NBRC 106114</strain>
    </source>
</reference>
<evidence type="ECO:0000256" key="7">
    <source>
        <dbReference type="ARBA" id="ARBA00023053"/>
    </source>
</evidence>
<organism evidence="8 9">
    <name type="scientific">Meiothermus hypogaeus NBRC 106114</name>
    <dbReference type="NCBI Taxonomy" id="1227553"/>
    <lineage>
        <taxon>Bacteria</taxon>
        <taxon>Thermotogati</taxon>
        <taxon>Deinococcota</taxon>
        <taxon>Deinococci</taxon>
        <taxon>Thermales</taxon>
        <taxon>Thermaceae</taxon>
        <taxon>Meiothermus</taxon>
    </lineage>
</organism>
<name>A0A511QXS8_9DEIN</name>
<evidence type="ECO:0000256" key="6">
    <source>
        <dbReference type="ARBA" id="ARBA00022801"/>
    </source>
</evidence>
<gene>
    <name evidence="8" type="ORF">MHY01S_03440</name>
</gene>
<dbReference type="NCBIfam" id="TIGR03692">
    <property type="entry name" value="ATP_dep_HslV"/>
    <property type="match status" value="1"/>
</dbReference>
<dbReference type="GO" id="GO:0004298">
    <property type="term" value="F:threonine-type endopeptidase activity"/>
    <property type="evidence" value="ECO:0007669"/>
    <property type="project" value="InterPro"/>
</dbReference>
<dbReference type="PANTHER" id="PTHR32194:SF0">
    <property type="entry name" value="ATP-DEPENDENT PROTEASE SUBUNIT HSLV"/>
    <property type="match status" value="1"/>
</dbReference>
<comment type="similarity">
    <text evidence="2">Belongs to the peptidase T1B family. HslV subfamily.</text>
</comment>
<dbReference type="GO" id="GO:0051603">
    <property type="term" value="P:proteolysis involved in protein catabolic process"/>
    <property type="evidence" value="ECO:0007669"/>
    <property type="project" value="InterPro"/>
</dbReference>
<dbReference type="AlphaFoldDB" id="A0A511QXS8"/>
<dbReference type="InterPro" id="IPR001353">
    <property type="entry name" value="Proteasome_sua/b"/>
</dbReference>
<dbReference type="NCBIfam" id="NF003964">
    <property type="entry name" value="PRK05456.1"/>
    <property type="match status" value="1"/>
</dbReference>
<dbReference type="EMBL" id="BJXL01000005">
    <property type="protein sequence ID" value="GEM82178.1"/>
    <property type="molecule type" value="Genomic_DNA"/>
</dbReference>
<keyword evidence="3" id="KW-0963">Cytoplasm</keyword>
<accession>A0A511QXS8</accession>